<dbReference type="PROSITE" id="PS50885">
    <property type="entry name" value="HAMP"/>
    <property type="match status" value="1"/>
</dbReference>
<evidence type="ECO:0000313" key="9">
    <source>
        <dbReference type="EMBL" id="GEJ56707.1"/>
    </source>
</evidence>
<dbReference type="EMBL" id="BJTG01000003">
    <property type="protein sequence ID" value="GEJ56707.1"/>
    <property type="molecule type" value="Genomic_DNA"/>
</dbReference>
<evidence type="ECO:0000256" key="5">
    <source>
        <dbReference type="ARBA" id="ARBA00022777"/>
    </source>
</evidence>
<evidence type="ECO:0000256" key="4">
    <source>
        <dbReference type="ARBA" id="ARBA00022679"/>
    </source>
</evidence>
<dbReference type="Proteomes" id="UP000503640">
    <property type="component" value="Unassembled WGS sequence"/>
</dbReference>
<accession>A0A7I9VL40</accession>
<dbReference type="RefSeq" id="WP_176064193.1">
    <property type="nucleotide sequence ID" value="NZ_BJTG01000003.1"/>
</dbReference>
<dbReference type="Pfam" id="PF00672">
    <property type="entry name" value="HAMP"/>
    <property type="match status" value="1"/>
</dbReference>
<evidence type="ECO:0000256" key="1">
    <source>
        <dbReference type="ARBA" id="ARBA00000085"/>
    </source>
</evidence>
<keyword evidence="7" id="KW-0472">Membrane</keyword>
<dbReference type="InterPro" id="IPR050428">
    <property type="entry name" value="TCS_sensor_his_kinase"/>
</dbReference>
<protein>
    <recommendedName>
        <fullName evidence="2">histidine kinase</fullName>
        <ecNumber evidence="2">2.7.13.3</ecNumber>
    </recommendedName>
</protein>
<evidence type="ECO:0000313" key="10">
    <source>
        <dbReference type="Proteomes" id="UP000503640"/>
    </source>
</evidence>
<keyword evidence="4" id="KW-0808">Transferase</keyword>
<feature type="transmembrane region" description="Helical" evidence="7">
    <location>
        <begin position="224"/>
        <end position="247"/>
    </location>
</feature>
<dbReference type="SMART" id="SM00304">
    <property type="entry name" value="HAMP"/>
    <property type="match status" value="1"/>
</dbReference>
<dbReference type="GO" id="GO:0005886">
    <property type="term" value="C:plasma membrane"/>
    <property type="evidence" value="ECO:0007669"/>
    <property type="project" value="TreeGrafter"/>
</dbReference>
<dbReference type="Gene3D" id="6.10.340.10">
    <property type="match status" value="1"/>
</dbReference>
<evidence type="ECO:0000259" key="8">
    <source>
        <dbReference type="PROSITE" id="PS50885"/>
    </source>
</evidence>
<feature type="domain" description="HAMP" evidence="8">
    <location>
        <begin position="248"/>
        <end position="301"/>
    </location>
</feature>
<keyword evidence="7" id="KW-0812">Transmembrane</keyword>
<name>A0A7I9VL40_9BACT</name>
<comment type="catalytic activity">
    <reaction evidence="1">
        <text>ATP + protein L-histidine = ADP + protein N-phospho-L-histidine.</text>
        <dbReference type="EC" id="2.7.13.3"/>
    </reaction>
</comment>
<dbReference type="GO" id="GO:0004673">
    <property type="term" value="F:protein histidine kinase activity"/>
    <property type="evidence" value="ECO:0007669"/>
    <property type="project" value="UniProtKB-EC"/>
</dbReference>
<evidence type="ECO:0000256" key="6">
    <source>
        <dbReference type="ARBA" id="ARBA00023012"/>
    </source>
</evidence>
<evidence type="ECO:0000256" key="7">
    <source>
        <dbReference type="SAM" id="Phobius"/>
    </source>
</evidence>
<dbReference type="AlphaFoldDB" id="A0A7I9VL40"/>
<keyword evidence="5" id="KW-0418">Kinase</keyword>
<dbReference type="InterPro" id="IPR003660">
    <property type="entry name" value="HAMP_dom"/>
</dbReference>
<dbReference type="PANTHER" id="PTHR45436">
    <property type="entry name" value="SENSOR HISTIDINE KINASE YKOH"/>
    <property type="match status" value="1"/>
</dbReference>
<reference evidence="10" key="1">
    <citation type="journal article" date="2020" name="Appl. Environ. Microbiol.">
        <title>Diazotrophic Anaeromyxobacter Isolates from Soils.</title>
        <authorList>
            <person name="Masuda Y."/>
            <person name="Yamanaka H."/>
            <person name="Xu Z.X."/>
            <person name="Shiratori Y."/>
            <person name="Aono T."/>
            <person name="Amachi S."/>
            <person name="Senoo K."/>
            <person name="Itoh H."/>
        </authorList>
    </citation>
    <scope>NUCLEOTIDE SEQUENCE [LARGE SCALE GENOMIC DNA]</scope>
    <source>
        <strain evidence="10">R267</strain>
    </source>
</reference>
<comment type="caution">
    <text evidence="9">The sequence shown here is derived from an EMBL/GenBank/DDBJ whole genome shotgun (WGS) entry which is preliminary data.</text>
</comment>
<evidence type="ECO:0000256" key="3">
    <source>
        <dbReference type="ARBA" id="ARBA00022553"/>
    </source>
</evidence>
<dbReference type="EC" id="2.7.13.3" evidence="2"/>
<keyword evidence="6" id="KW-0902">Two-component regulatory system</keyword>
<dbReference type="PANTHER" id="PTHR45436:SF5">
    <property type="entry name" value="SENSOR HISTIDINE KINASE TRCS"/>
    <property type="match status" value="1"/>
</dbReference>
<dbReference type="GO" id="GO:0000160">
    <property type="term" value="P:phosphorelay signal transduction system"/>
    <property type="evidence" value="ECO:0007669"/>
    <property type="project" value="UniProtKB-KW"/>
</dbReference>
<dbReference type="CDD" id="cd06225">
    <property type="entry name" value="HAMP"/>
    <property type="match status" value="1"/>
</dbReference>
<keyword evidence="7" id="KW-1133">Transmembrane helix</keyword>
<keyword evidence="3" id="KW-0597">Phosphoprotein</keyword>
<sequence>MSIAHAVRSSLGAKMSLKLAALLLVLTTVAALVITFRQTRQLEELTLEKARLAAALGARQYGEVLEAAVDDGTLTVSDAFDRNYVEIKGYDWGQHRKYHTRYDAVLDRAVLVFQDRMLDQDDFVFAIGVDENGYLPVHNSRFQRPITGDPEKDLAGNRSKRIFDDPVGLAAARNLEPTLVQVYRRDTGETMWDVSAPVLVKGKHWGAFRVAVSMARIAARQRELFFTLLAGFALFAVVTSGAMYLLVGQAMKPVVALTATADQISLGEELDTPIKSDAVDEIGQLTKTIDRLRVSMKGAMSRLGQ</sequence>
<organism evidence="9 10">
    <name type="scientific">Anaeromyxobacter diazotrophicus</name>
    <dbReference type="NCBI Taxonomy" id="2590199"/>
    <lineage>
        <taxon>Bacteria</taxon>
        <taxon>Pseudomonadati</taxon>
        <taxon>Myxococcota</taxon>
        <taxon>Myxococcia</taxon>
        <taxon>Myxococcales</taxon>
        <taxon>Cystobacterineae</taxon>
        <taxon>Anaeromyxobacteraceae</taxon>
        <taxon>Anaeromyxobacter</taxon>
    </lineage>
</organism>
<keyword evidence="10" id="KW-1185">Reference proteome</keyword>
<gene>
    <name evidence="9" type="ORF">AMYX_14480</name>
</gene>
<proteinExistence type="predicted"/>
<evidence type="ECO:0000256" key="2">
    <source>
        <dbReference type="ARBA" id="ARBA00012438"/>
    </source>
</evidence>